<dbReference type="EMBL" id="JADCNL010000005">
    <property type="protein sequence ID" value="KAG0481159.1"/>
    <property type="molecule type" value="Genomic_DNA"/>
</dbReference>
<accession>A0A835QYR3</accession>
<dbReference type="PANTHER" id="PTHR48011:SF7">
    <property type="entry name" value="F10K1.14 PROTEIN"/>
    <property type="match status" value="1"/>
</dbReference>
<dbReference type="InterPro" id="IPR011009">
    <property type="entry name" value="Kinase-like_dom_sf"/>
</dbReference>
<sequence>MHARSWVRVAASGRVLRGGKPRCRQDRWKGFRGEDDRFEFRAAAGRRRAGKRDPHSPLDRFAHVVSYLGDDVTESGRRRNLHLEYLGGGTLAAAAFSAKLLERDVRVYARSITRALQYLHSSAGLVHGDVKGGTCSSAPNRGQEARRFRLSAENLCRCWDRRGGGNASVDGTGGCQRGGCHGGVRRVVLGMHGDRDGRRRSAAVGVNWGRTLTRQHRCFALDLPPPYRNSLPRCRKQPKISSTNAFKGPRQAVDLRATPASSFPHRTNGRDRPLRRGAFRIGRTWIPKLTTTTISNAGVAKMPRWHPRGGGFVYWHRILLFLGQLDS</sequence>
<dbReference type="AlphaFoldDB" id="A0A835QYR3"/>
<keyword evidence="2" id="KW-1185">Reference proteome</keyword>
<evidence type="ECO:0000313" key="2">
    <source>
        <dbReference type="Proteomes" id="UP000636800"/>
    </source>
</evidence>
<gene>
    <name evidence="1" type="ORF">HPP92_012017</name>
</gene>
<dbReference type="SUPFAM" id="SSF56112">
    <property type="entry name" value="Protein kinase-like (PK-like)"/>
    <property type="match status" value="1"/>
</dbReference>
<dbReference type="Gene3D" id="1.10.510.10">
    <property type="entry name" value="Transferase(Phosphotransferase) domain 1"/>
    <property type="match status" value="1"/>
</dbReference>
<proteinExistence type="predicted"/>
<dbReference type="Proteomes" id="UP000636800">
    <property type="component" value="Chromosome 5"/>
</dbReference>
<dbReference type="PANTHER" id="PTHR48011">
    <property type="entry name" value="CCR4-NOT TRANSCRIPTIONAL COMPLEX SUBUNIT CAF120-RELATED"/>
    <property type="match status" value="1"/>
</dbReference>
<protein>
    <recommendedName>
        <fullName evidence="3">Protein kinase domain-containing protein</fullName>
    </recommendedName>
</protein>
<reference evidence="1 2" key="1">
    <citation type="journal article" date="2020" name="Nat. Food">
        <title>A phased Vanilla planifolia genome enables genetic improvement of flavour and production.</title>
        <authorList>
            <person name="Hasing T."/>
            <person name="Tang H."/>
            <person name="Brym M."/>
            <person name="Khazi F."/>
            <person name="Huang T."/>
            <person name="Chambers A.H."/>
        </authorList>
    </citation>
    <scope>NUCLEOTIDE SEQUENCE [LARGE SCALE GENOMIC DNA]</scope>
    <source>
        <tissue evidence="1">Leaf</tissue>
    </source>
</reference>
<organism evidence="1 2">
    <name type="scientific">Vanilla planifolia</name>
    <name type="common">Vanilla</name>
    <dbReference type="NCBI Taxonomy" id="51239"/>
    <lineage>
        <taxon>Eukaryota</taxon>
        <taxon>Viridiplantae</taxon>
        <taxon>Streptophyta</taxon>
        <taxon>Embryophyta</taxon>
        <taxon>Tracheophyta</taxon>
        <taxon>Spermatophyta</taxon>
        <taxon>Magnoliopsida</taxon>
        <taxon>Liliopsida</taxon>
        <taxon>Asparagales</taxon>
        <taxon>Orchidaceae</taxon>
        <taxon>Vanilloideae</taxon>
        <taxon>Vanilleae</taxon>
        <taxon>Vanilla</taxon>
    </lineage>
</organism>
<comment type="caution">
    <text evidence="1">The sequence shown here is derived from an EMBL/GenBank/DDBJ whole genome shotgun (WGS) entry which is preliminary data.</text>
</comment>
<evidence type="ECO:0008006" key="3">
    <source>
        <dbReference type="Google" id="ProtNLM"/>
    </source>
</evidence>
<evidence type="ECO:0000313" key="1">
    <source>
        <dbReference type="EMBL" id="KAG0481159.1"/>
    </source>
</evidence>
<dbReference type="GO" id="GO:0004672">
    <property type="term" value="F:protein kinase activity"/>
    <property type="evidence" value="ECO:0007669"/>
    <property type="project" value="TreeGrafter"/>
</dbReference>
<dbReference type="GO" id="GO:0007165">
    <property type="term" value="P:signal transduction"/>
    <property type="evidence" value="ECO:0007669"/>
    <property type="project" value="TreeGrafter"/>
</dbReference>
<dbReference type="InterPro" id="IPR052751">
    <property type="entry name" value="Plant_MAPKKK"/>
</dbReference>
<name>A0A835QYR3_VANPL</name>